<feature type="active site" description="Charge relay system" evidence="6">
    <location>
        <position position="57"/>
    </location>
</feature>
<feature type="binding site" evidence="7">
    <location>
        <position position="57"/>
    </location>
    <ligand>
        <name>5-hydroxyisourate</name>
        <dbReference type="ChEBI" id="CHEBI:18072"/>
    </ligand>
</feature>
<dbReference type="AlphaFoldDB" id="A0A8J3Q9C7"/>
<evidence type="ECO:0000256" key="3">
    <source>
        <dbReference type="ARBA" id="ARBA00022631"/>
    </source>
</evidence>
<dbReference type="PANTHER" id="PTHR42874">
    <property type="entry name" value="URICASE"/>
    <property type="match status" value="1"/>
</dbReference>
<keyword evidence="3 5" id="KW-0659">Purine metabolism</keyword>
<evidence type="ECO:0000256" key="8">
    <source>
        <dbReference type="RuleBase" id="RU004455"/>
    </source>
</evidence>
<organism evidence="9 10">
    <name type="scientific">Rhizocola hellebori</name>
    <dbReference type="NCBI Taxonomy" id="1392758"/>
    <lineage>
        <taxon>Bacteria</taxon>
        <taxon>Bacillati</taxon>
        <taxon>Actinomycetota</taxon>
        <taxon>Actinomycetes</taxon>
        <taxon>Micromonosporales</taxon>
        <taxon>Micromonosporaceae</taxon>
        <taxon>Rhizocola</taxon>
    </lineage>
</organism>
<feature type="binding site" evidence="7">
    <location>
        <position position="224"/>
    </location>
    <ligand>
        <name>urate</name>
        <dbReference type="ChEBI" id="CHEBI:17775"/>
    </ligand>
</feature>
<feature type="binding site" evidence="7">
    <location>
        <position position="224"/>
    </location>
    <ligand>
        <name>5-hydroxyisourate</name>
        <dbReference type="ChEBI" id="CHEBI:18072"/>
    </ligand>
</feature>
<comment type="pathway">
    <text evidence="1 5">Purine metabolism; urate degradation; (S)-allantoin from urate: step 1/3.</text>
</comment>
<evidence type="ECO:0000256" key="1">
    <source>
        <dbReference type="ARBA" id="ARBA00004831"/>
    </source>
</evidence>
<feature type="binding site" evidence="7">
    <location>
        <position position="159"/>
    </location>
    <ligand>
        <name>5-hydroxyisourate</name>
        <dbReference type="ChEBI" id="CHEBI:18072"/>
    </ligand>
</feature>
<feature type="binding site" evidence="7">
    <location>
        <position position="58"/>
    </location>
    <ligand>
        <name>urate</name>
        <dbReference type="ChEBI" id="CHEBI:17775"/>
    </ligand>
</feature>
<dbReference type="Pfam" id="PF01014">
    <property type="entry name" value="Uricase"/>
    <property type="match status" value="2"/>
</dbReference>
<feature type="binding site" evidence="7">
    <location>
        <position position="250"/>
    </location>
    <ligand>
        <name>urate</name>
        <dbReference type="ChEBI" id="CHEBI:17775"/>
    </ligand>
</feature>
<comment type="catalytic activity">
    <reaction evidence="5 8">
        <text>urate + O2 + H2O = 5-hydroxyisourate + H2O2</text>
        <dbReference type="Rhea" id="RHEA:21368"/>
        <dbReference type="ChEBI" id="CHEBI:15377"/>
        <dbReference type="ChEBI" id="CHEBI:15379"/>
        <dbReference type="ChEBI" id="CHEBI:16240"/>
        <dbReference type="ChEBI" id="CHEBI:17775"/>
        <dbReference type="ChEBI" id="CHEBI:18072"/>
        <dbReference type="EC" id="1.7.3.3"/>
    </reaction>
</comment>
<proteinExistence type="inferred from homology"/>
<reference evidence="9" key="1">
    <citation type="submission" date="2021-01" db="EMBL/GenBank/DDBJ databases">
        <title>Whole genome shotgun sequence of Rhizocola hellebori NBRC 109834.</title>
        <authorList>
            <person name="Komaki H."/>
            <person name="Tamura T."/>
        </authorList>
    </citation>
    <scope>NUCLEOTIDE SEQUENCE</scope>
    <source>
        <strain evidence="9">NBRC 109834</strain>
    </source>
</reference>
<evidence type="ECO:0000256" key="6">
    <source>
        <dbReference type="PIRSR" id="PIRSR000241-1"/>
    </source>
</evidence>
<dbReference type="EC" id="1.7.3.3" evidence="5 8"/>
<feature type="active site" description="Charge relay system" evidence="6">
    <location>
        <position position="12"/>
    </location>
</feature>
<comment type="similarity">
    <text evidence="2 5 8">Belongs to the uricase family.</text>
</comment>
<sequence>MGIKLGANHYGKAETRVVAVRRHPDRHEIKDLNVSVALSGDMDDAHLSGDNSKVLPTDTQKNTVFVFARKYGIGEIEEFAIILAKHFVDSQPSVHHARVAIEEYAWDRIALPSNGIAHSFARSGTAPVRTAVVHYDGTKAHVVSGIKDLIVLNSTDSEFWGFLTDELTTLKETNDRILSTVVTAGWRHADTTADPHRADWGASFREASRYLLAAFADTHSYSLQQTLYAMGTRVLDHRPELCEVQLELPNKHHFVVDLTPFGLDNANEVFIVADRPYGLMHGSVLRDDAPDAGPAWS</sequence>
<feature type="binding site" evidence="7">
    <location>
        <position position="176"/>
    </location>
    <ligand>
        <name>urate</name>
        <dbReference type="ChEBI" id="CHEBI:17775"/>
    </ligand>
</feature>
<feature type="binding site" evidence="7">
    <location>
        <position position="250"/>
    </location>
    <ligand>
        <name>O2</name>
        <dbReference type="ChEBI" id="CHEBI:15379"/>
    </ligand>
</feature>
<evidence type="ECO:0000313" key="10">
    <source>
        <dbReference type="Proteomes" id="UP000612899"/>
    </source>
</evidence>
<dbReference type="GO" id="GO:0006144">
    <property type="term" value="P:purine nucleobase metabolic process"/>
    <property type="evidence" value="ECO:0007669"/>
    <property type="project" value="UniProtKB-KW"/>
</dbReference>
<keyword evidence="4 5" id="KW-0560">Oxidoreductase</keyword>
<gene>
    <name evidence="9" type="ORF">Rhe02_35020</name>
</gene>
<dbReference type="InterPro" id="IPR002042">
    <property type="entry name" value="Uricase"/>
</dbReference>
<feature type="binding site" evidence="7">
    <location>
        <position position="250"/>
    </location>
    <ligand>
        <name>5-hydroxyisourate</name>
        <dbReference type="ChEBI" id="CHEBI:18072"/>
    </ligand>
</feature>
<dbReference type="Proteomes" id="UP000612899">
    <property type="component" value="Unassembled WGS sequence"/>
</dbReference>
<dbReference type="PANTHER" id="PTHR42874:SF1">
    <property type="entry name" value="URICASE"/>
    <property type="match status" value="1"/>
</dbReference>
<evidence type="ECO:0000256" key="7">
    <source>
        <dbReference type="PIRSR" id="PIRSR000241-2"/>
    </source>
</evidence>
<dbReference type="GO" id="GO:0004846">
    <property type="term" value="F:urate oxidase activity"/>
    <property type="evidence" value="ECO:0007669"/>
    <property type="project" value="UniProtKB-EC"/>
</dbReference>
<dbReference type="PIRSF" id="PIRSF000241">
    <property type="entry name" value="Urate_oxidase"/>
    <property type="match status" value="1"/>
</dbReference>
<accession>A0A8J3Q9C7</accession>
<dbReference type="SUPFAM" id="SSF55620">
    <property type="entry name" value="Tetrahydrobiopterin biosynthesis enzymes-like"/>
    <property type="match status" value="2"/>
</dbReference>
<feature type="active site" description="Charge relay system" evidence="6">
    <location>
        <position position="252"/>
    </location>
</feature>
<feature type="binding site" evidence="7">
    <location>
        <position position="57"/>
    </location>
    <ligand>
        <name>O2</name>
        <dbReference type="ChEBI" id="CHEBI:15379"/>
    </ligand>
</feature>
<dbReference type="Gene3D" id="3.10.270.10">
    <property type="entry name" value="Urate Oxidase"/>
    <property type="match status" value="1"/>
</dbReference>
<dbReference type="UniPathway" id="UPA00394">
    <property type="reaction ID" value="UER00650"/>
</dbReference>
<keyword evidence="10" id="KW-1185">Reference proteome</keyword>
<dbReference type="NCBIfam" id="TIGR03383">
    <property type="entry name" value="urate_oxi"/>
    <property type="match status" value="1"/>
</dbReference>
<protein>
    <recommendedName>
        <fullName evidence="5 8">Uricase</fullName>
        <ecNumber evidence="5 8">1.7.3.3</ecNumber>
    </recommendedName>
    <alternativeName>
        <fullName evidence="5">Urate oxidase</fullName>
    </alternativeName>
</protein>
<evidence type="ECO:0000256" key="4">
    <source>
        <dbReference type="ARBA" id="ARBA00023002"/>
    </source>
</evidence>
<feature type="binding site" evidence="7">
    <location>
        <position position="176"/>
    </location>
    <ligand>
        <name>5-hydroxyisourate</name>
        <dbReference type="ChEBI" id="CHEBI:18072"/>
    </ligand>
</feature>
<name>A0A8J3Q9C7_9ACTN</name>
<evidence type="ECO:0000256" key="5">
    <source>
        <dbReference type="PIRNR" id="PIRNR000241"/>
    </source>
</evidence>
<dbReference type="GO" id="GO:0019628">
    <property type="term" value="P:urate catabolic process"/>
    <property type="evidence" value="ECO:0007669"/>
    <property type="project" value="UniProtKB-UniPathway"/>
</dbReference>
<feature type="binding site" evidence="7">
    <location>
        <position position="159"/>
    </location>
    <ligand>
        <name>urate</name>
        <dbReference type="ChEBI" id="CHEBI:17775"/>
    </ligand>
</feature>
<comment type="caution">
    <text evidence="9">The sequence shown here is derived from an EMBL/GenBank/DDBJ whole genome shotgun (WGS) entry which is preliminary data.</text>
</comment>
<comment type="function">
    <text evidence="5 8">Catalyzes the oxidation of uric acid to 5-hydroxyisourate, which is further processed to form (S)-allantoin.</text>
</comment>
<evidence type="ECO:0000313" key="9">
    <source>
        <dbReference type="EMBL" id="GIH05435.1"/>
    </source>
</evidence>
<dbReference type="PRINTS" id="PR00093">
    <property type="entry name" value="URICASE"/>
</dbReference>
<dbReference type="EMBL" id="BONY01000019">
    <property type="protein sequence ID" value="GIH05435.1"/>
    <property type="molecule type" value="Genomic_DNA"/>
</dbReference>
<evidence type="ECO:0000256" key="2">
    <source>
        <dbReference type="ARBA" id="ARBA00009760"/>
    </source>
</evidence>
<feature type="binding site" evidence="7">
    <location>
        <position position="57"/>
    </location>
    <ligand>
        <name>urate</name>
        <dbReference type="ChEBI" id="CHEBI:17775"/>
    </ligand>
</feature>
<dbReference type="RefSeq" id="WP_203909288.1">
    <property type="nucleotide sequence ID" value="NZ_BONY01000019.1"/>
</dbReference>